<dbReference type="NCBIfam" id="TIGR04183">
    <property type="entry name" value="Por_Secre_tail"/>
    <property type="match status" value="1"/>
</dbReference>
<sequence>MNYLYGFLIFFLLPLLGSGQLRLVTPLQDVIFESSGLITLQGKLITHNDSGGYPALYELDSITGAVTRSVFIINATNRDWEDICHDGTYIYIADFGNNTGSRTDLRIYRIAVADYFSTPDNTVSADTINFSYADQTDFTPGSFSTNFDAEALITGNDSLYIFTKNWGNGWTSIYALPKLPGTYQTTRIDSINTQGLVTGAVYDSTNNRITLSGYTYTDPFLVEISDFSFSEFSSGTIDRLVIPPPQGFSIQVEGITTFQSGYYLTAEVNTTGEAALYRLDRSLLSSDDNTLSHCSVYPNPATSFIRVHCADFSTAELYDMQGVLQKTSDQKQIDISGFRKGTYLLIVKNKIGKEILSEKVIFDY</sequence>
<name>A0ABN1MR46_9FLAO</name>
<dbReference type="Proteomes" id="UP001501126">
    <property type="component" value="Unassembled WGS sequence"/>
</dbReference>
<gene>
    <name evidence="3" type="ORF">GCM10009118_22460</name>
</gene>
<reference evidence="3 4" key="1">
    <citation type="journal article" date="2019" name="Int. J. Syst. Evol. Microbiol.">
        <title>The Global Catalogue of Microorganisms (GCM) 10K type strain sequencing project: providing services to taxonomists for standard genome sequencing and annotation.</title>
        <authorList>
            <consortium name="The Broad Institute Genomics Platform"/>
            <consortium name="The Broad Institute Genome Sequencing Center for Infectious Disease"/>
            <person name="Wu L."/>
            <person name="Ma J."/>
        </authorList>
    </citation>
    <scope>NUCLEOTIDE SEQUENCE [LARGE SCALE GENOMIC DNA]</scope>
    <source>
        <strain evidence="3 4">JCM 16083</strain>
    </source>
</reference>
<dbReference type="InterPro" id="IPR026444">
    <property type="entry name" value="Secre_tail"/>
</dbReference>
<protein>
    <recommendedName>
        <fullName evidence="2">Secretion system C-terminal sorting domain-containing protein</fullName>
    </recommendedName>
</protein>
<evidence type="ECO:0000256" key="1">
    <source>
        <dbReference type="ARBA" id="ARBA00022729"/>
    </source>
</evidence>
<evidence type="ECO:0000313" key="4">
    <source>
        <dbReference type="Proteomes" id="UP001501126"/>
    </source>
</evidence>
<accession>A0ABN1MR46</accession>
<keyword evidence="4" id="KW-1185">Reference proteome</keyword>
<organism evidence="3 4">
    <name type="scientific">Wandonia haliotis</name>
    <dbReference type="NCBI Taxonomy" id="574963"/>
    <lineage>
        <taxon>Bacteria</taxon>
        <taxon>Pseudomonadati</taxon>
        <taxon>Bacteroidota</taxon>
        <taxon>Flavobacteriia</taxon>
        <taxon>Flavobacteriales</taxon>
        <taxon>Crocinitomicaceae</taxon>
        <taxon>Wandonia</taxon>
    </lineage>
</organism>
<evidence type="ECO:0000313" key="3">
    <source>
        <dbReference type="EMBL" id="GAA0875837.1"/>
    </source>
</evidence>
<evidence type="ECO:0000259" key="2">
    <source>
        <dbReference type="Pfam" id="PF18962"/>
    </source>
</evidence>
<proteinExistence type="predicted"/>
<dbReference type="RefSeq" id="WP_343787731.1">
    <property type="nucleotide sequence ID" value="NZ_BAAAFH010000011.1"/>
</dbReference>
<dbReference type="EMBL" id="BAAAFH010000011">
    <property type="protein sequence ID" value="GAA0875837.1"/>
    <property type="molecule type" value="Genomic_DNA"/>
</dbReference>
<keyword evidence="1" id="KW-0732">Signal</keyword>
<feature type="domain" description="Secretion system C-terminal sorting" evidence="2">
    <location>
        <begin position="296"/>
        <end position="357"/>
    </location>
</feature>
<comment type="caution">
    <text evidence="3">The sequence shown here is derived from an EMBL/GenBank/DDBJ whole genome shotgun (WGS) entry which is preliminary data.</text>
</comment>
<dbReference type="Pfam" id="PF18962">
    <property type="entry name" value="Por_Secre_tail"/>
    <property type="match status" value="1"/>
</dbReference>